<keyword evidence="4" id="KW-1185">Reference proteome</keyword>
<feature type="region of interest" description="Disordered" evidence="1">
    <location>
        <begin position="65"/>
        <end position="85"/>
    </location>
</feature>
<dbReference type="InterPro" id="IPR001214">
    <property type="entry name" value="SET_dom"/>
</dbReference>
<dbReference type="AlphaFoldDB" id="A0ABD3P8M8"/>
<gene>
    <name evidence="3" type="ORF">HJC23_001388</name>
</gene>
<evidence type="ECO:0000313" key="4">
    <source>
        <dbReference type="Proteomes" id="UP001516023"/>
    </source>
</evidence>
<dbReference type="Pfam" id="PF00856">
    <property type="entry name" value="SET"/>
    <property type="match status" value="1"/>
</dbReference>
<sequence length="457" mass="50075">MKTLRSYTPLVLGALIEECWTFHGVHSFHSPVSFHRRHTIQHDASSATLPMAKSKTATKKKKGVSVSGLRGFGSPSSTSTTTTSGGVIDRSKSALLFYDFLEVNGGGSNLKRVGLGQVPLPGTDCSIRGVIALQDIRKGDPIIEIPYEMALDFGRENADPTLPATSFLQMYCQWKSGGESGVIVGGGRRKKIGDYFAMLPPYQCSDCLGSTDFFSDTALEMMQSPLIVEETLSRRKLVKARFERDIETMAAMSSNLYRWKNGEDDDSEIATFSHLQWATWLVTSRVLTVQARTLDGTVPHRLFIPFIDMCNHDRDSPHILSGRAEPGGMLKVIAGADVKAGEAIDISYGGGVEGNDRFIQDYGFLDSGGSMERASGRAVAEAYRVVAKKLLSLGKQSSRIMSRISVADQERALEALKLTSLEEDERLLSSGKVLNNDERMALEYRIGLKRAIQEVTG</sequence>
<dbReference type="EMBL" id="JABMIG020000241">
    <property type="protein sequence ID" value="KAL3784189.1"/>
    <property type="molecule type" value="Genomic_DNA"/>
</dbReference>
<protein>
    <recommendedName>
        <fullName evidence="2">SET domain-containing protein</fullName>
    </recommendedName>
</protein>
<comment type="caution">
    <text evidence="3">The sequence shown here is derived from an EMBL/GenBank/DDBJ whole genome shotgun (WGS) entry which is preliminary data.</text>
</comment>
<dbReference type="SUPFAM" id="SSF82199">
    <property type="entry name" value="SET domain"/>
    <property type="match status" value="1"/>
</dbReference>
<dbReference type="Proteomes" id="UP001516023">
    <property type="component" value="Unassembled WGS sequence"/>
</dbReference>
<dbReference type="PANTHER" id="PTHR13271">
    <property type="entry name" value="UNCHARACTERIZED PUTATIVE METHYLTRANSFERASE"/>
    <property type="match status" value="1"/>
</dbReference>
<dbReference type="PROSITE" id="PS50280">
    <property type="entry name" value="SET"/>
    <property type="match status" value="1"/>
</dbReference>
<evidence type="ECO:0000313" key="3">
    <source>
        <dbReference type="EMBL" id="KAL3784189.1"/>
    </source>
</evidence>
<dbReference type="InterPro" id="IPR046341">
    <property type="entry name" value="SET_dom_sf"/>
</dbReference>
<accession>A0ABD3P8M8</accession>
<reference evidence="3 4" key="1">
    <citation type="journal article" date="2020" name="G3 (Bethesda)">
        <title>Improved Reference Genome for Cyclotella cryptica CCMP332, a Model for Cell Wall Morphogenesis, Salinity Adaptation, and Lipid Production in Diatoms (Bacillariophyta).</title>
        <authorList>
            <person name="Roberts W.R."/>
            <person name="Downey K.M."/>
            <person name="Ruck E.C."/>
            <person name="Traller J.C."/>
            <person name="Alverson A.J."/>
        </authorList>
    </citation>
    <scope>NUCLEOTIDE SEQUENCE [LARGE SCALE GENOMIC DNA]</scope>
    <source>
        <strain evidence="3 4">CCMP332</strain>
    </source>
</reference>
<dbReference type="Gene3D" id="3.90.1410.10">
    <property type="entry name" value="set domain protein methyltransferase, domain 1"/>
    <property type="match status" value="1"/>
</dbReference>
<name>A0ABD3P8M8_9STRA</name>
<organism evidence="3 4">
    <name type="scientific">Cyclotella cryptica</name>
    <dbReference type="NCBI Taxonomy" id="29204"/>
    <lineage>
        <taxon>Eukaryota</taxon>
        <taxon>Sar</taxon>
        <taxon>Stramenopiles</taxon>
        <taxon>Ochrophyta</taxon>
        <taxon>Bacillariophyta</taxon>
        <taxon>Coscinodiscophyceae</taxon>
        <taxon>Thalassiosirophycidae</taxon>
        <taxon>Stephanodiscales</taxon>
        <taxon>Stephanodiscaceae</taxon>
        <taxon>Cyclotella</taxon>
    </lineage>
</organism>
<feature type="domain" description="SET" evidence="2">
    <location>
        <begin position="111"/>
        <end position="349"/>
    </location>
</feature>
<evidence type="ECO:0000259" key="2">
    <source>
        <dbReference type="PROSITE" id="PS50280"/>
    </source>
</evidence>
<dbReference type="InterPro" id="IPR050600">
    <property type="entry name" value="SETD3_SETD6_MTase"/>
</dbReference>
<evidence type="ECO:0000256" key="1">
    <source>
        <dbReference type="SAM" id="MobiDB-lite"/>
    </source>
</evidence>
<proteinExistence type="predicted"/>
<dbReference type="CDD" id="cd10527">
    <property type="entry name" value="SET_LSMT"/>
    <property type="match status" value="1"/>
</dbReference>